<dbReference type="Gene3D" id="1.10.10.60">
    <property type="entry name" value="Homeodomain-like"/>
    <property type="match status" value="1"/>
</dbReference>
<dbReference type="OrthoDB" id="5062482at2"/>
<dbReference type="SMART" id="SM00342">
    <property type="entry name" value="HTH_ARAC"/>
    <property type="match status" value="1"/>
</dbReference>
<dbReference type="AlphaFoldDB" id="A0A0F0KVJ1"/>
<evidence type="ECO:0000313" key="5">
    <source>
        <dbReference type="EMBL" id="KJL23241.1"/>
    </source>
</evidence>
<reference evidence="5 6" key="1">
    <citation type="submission" date="2015-02" db="EMBL/GenBank/DDBJ databases">
        <title>Draft genome sequences of ten Microbacterium spp. with emphasis on heavy metal contaminated environments.</title>
        <authorList>
            <person name="Corretto E."/>
        </authorList>
    </citation>
    <scope>NUCLEOTIDE SEQUENCE [LARGE SCALE GENOMIC DNA]</scope>
    <source>
        <strain evidence="5 6">DSM 23848</strain>
    </source>
</reference>
<organism evidence="5 6">
    <name type="scientific">Microbacterium azadirachtae</name>
    <dbReference type="NCBI Taxonomy" id="582680"/>
    <lineage>
        <taxon>Bacteria</taxon>
        <taxon>Bacillati</taxon>
        <taxon>Actinomycetota</taxon>
        <taxon>Actinomycetes</taxon>
        <taxon>Micrococcales</taxon>
        <taxon>Microbacteriaceae</taxon>
        <taxon>Microbacterium</taxon>
    </lineage>
</organism>
<keyword evidence="2 5" id="KW-0238">DNA-binding</keyword>
<dbReference type="GO" id="GO:0043565">
    <property type="term" value="F:sequence-specific DNA binding"/>
    <property type="evidence" value="ECO:0007669"/>
    <property type="project" value="InterPro"/>
</dbReference>
<evidence type="ECO:0000256" key="2">
    <source>
        <dbReference type="ARBA" id="ARBA00023125"/>
    </source>
</evidence>
<dbReference type="PROSITE" id="PS01124">
    <property type="entry name" value="HTH_ARAC_FAMILY_2"/>
    <property type="match status" value="1"/>
</dbReference>
<comment type="caution">
    <text evidence="5">The sequence shown here is derived from an EMBL/GenBank/DDBJ whole genome shotgun (WGS) entry which is preliminary data.</text>
</comment>
<feature type="domain" description="HTH araC/xylS-type" evidence="4">
    <location>
        <begin position="184"/>
        <end position="285"/>
    </location>
</feature>
<evidence type="ECO:0000256" key="3">
    <source>
        <dbReference type="ARBA" id="ARBA00023163"/>
    </source>
</evidence>
<keyword evidence="3" id="KW-0804">Transcription</keyword>
<protein>
    <submittedName>
        <fullName evidence="5">DNA-binding transcriptional activator FeaR</fullName>
    </submittedName>
</protein>
<evidence type="ECO:0000313" key="6">
    <source>
        <dbReference type="Proteomes" id="UP000033448"/>
    </source>
</evidence>
<evidence type="ECO:0000256" key="1">
    <source>
        <dbReference type="ARBA" id="ARBA00023015"/>
    </source>
</evidence>
<dbReference type="GO" id="GO:0003700">
    <property type="term" value="F:DNA-binding transcription factor activity"/>
    <property type="evidence" value="ECO:0007669"/>
    <property type="project" value="InterPro"/>
</dbReference>
<dbReference type="Pfam" id="PF12833">
    <property type="entry name" value="HTH_18"/>
    <property type="match status" value="1"/>
</dbReference>
<dbReference type="InterPro" id="IPR018060">
    <property type="entry name" value="HTH_AraC"/>
</dbReference>
<dbReference type="EMBL" id="JYIT01000077">
    <property type="protein sequence ID" value="KJL23241.1"/>
    <property type="molecule type" value="Genomic_DNA"/>
</dbReference>
<dbReference type="Proteomes" id="UP000033448">
    <property type="component" value="Unassembled WGS sequence"/>
</dbReference>
<sequence>MIGRGNAATVLGRLGAEWTRPIATAPFRRVLTTHHLFDAGSRLSWPAQSAHDDSDAVAGMLFSQRPIRLLGRDRGGEARAVFLHPRHPLQLSATAATSVMAVWLPWSSVREIEPVMRAATRVETNSPLIRAAWSFLASLLTEQSDPTLYSDYLVERLLVEMVFGMLVETAPTPLPGPNDTAMIARARTLMLMNRSDPSFTVQAVSKALHLSLRQLQRVFAAAGSSPAAELRMLRVDLACELIRDEDYAGMGVLDIALHSGFRNSSGMRRAFAAAGLATPGRMRAEGTSSR</sequence>
<accession>A0A0F0KVJ1</accession>
<proteinExistence type="predicted"/>
<keyword evidence="6" id="KW-1185">Reference proteome</keyword>
<name>A0A0F0KVJ1_9MICO</name>
<evidence type="ECO:0000259" key="4">
    <source>
        <dbReference type="PROSITE" id="PS01124"/>
    </source>
</evidence>
<gene>
    <name evidence="5" type="ORF">RL72_02027</name>
</gene>
<dbReference type="InterPro" id="IPR050204">
    <property type="entry name" value="AraC_XylS_family_regulators"/>
</dbReference>
<dbReference type="PANTHER" id="PTHR46796">
    <property type="entry name" value="HTH-TYPE TRANSCRIPTIONAL ACTIVATOR RHAS-RELATED"/>
    <property type="match status" value="1"/>
</dbReference>
<dbReference type="PATRIC" id="fig|582680.7.peg.2075"/>
<keyword evidence="1" id="KW-0805">Transcription regulation</keyword>